<evidence type="ECO:0000313" key="7">
    <source>
        <dbReference type="Proteomes" id="UP000470470"/>
    </source>
</evidence>
<keyword evidence="3" id="KW-0804">Transcription</keyword>
<gene>
    <name evidence="6" type="ORF">G1H19_03930</name>
</gene>
<dbReference type="GO" id="GO:0003700">
    <property type="term" value="F:DNA-binding transcription factor activity"/>
    <property type="evidence" value="ECO:0007669"/>
    <property type="project" value="TreeGrafter"/>
</dbReference>
<dbReference type="EMBL" id="JAAGWK010000008">
    <property type="protein sequence ID" value="NEL53162.1"/>
    <property type="molecule type" value="Genomic_DNA"/>
</dbReference>
<dbReference type="InterPro" id="IPR050109">
    <property type="entry name" value="HTH-type_TetR-like_transc_reg"/>
</dbReference>
<dbReference type="Pfam" id="PF00440">
    <property type="entry name" value="TetR_N"/>
    <property type="match status" value="1"/>
</dbReference>
<reference evidence="6 7" key="1">
    <citation type="submission" date="2020-02" db="EMBL/GenBank/DDBJ databases">
        <title>The whole genome sequence of CPCC 205119.</title>
        <authorList>
            <person name="Jiang Z."/>
        </authorList>
    </citation>
    <scope>NUCLEOTIDE SEQUENCE [LARGE SCALE GENOMIC DNA]</scope>
    <source>
        <strain evidence="6 7">CPCC 205119</strain>
    </source>
</reference>
<evidence type="ECO:0000259" key="5">
    <source>
        <dbReference type="PROSITE" id="PS50977"/>
    </source>
</evidence>
<name>A0A7K3W9M4_9ACTN</name>
<evidence type="ECO:0000256" key="2">
    <source>
        <dbReference type="ARBA" id="ARBA00023125"/>
    </source>
</evidence>
<dbReference type="PANTHER" id="PTHR30055">
    <property type="entry name" value="HTH-TYPE TRANSCRIPTIONAL REGULATOR RUTR"/>
    <property type="match status" value="1"/>
</dbReference>
<keyword evidence="7" id="KW-1185">Reference proteome</keyword>
<dbReference type="Gene3D" id="1.10.357.10">
    <property type="entry name" value="Tetracycline Repressor, domain 2"/>
    <property type="match status" value="1"/>
</dbReference>
<dbReference type="InterPro" id="IPR009057">
    <property type="entry name" value="Homeodomain-like_sf"/>
</dbReference>
<dbReference type="InterPro" id="IPR001647">
    <property type="entry name" value="HTH_TetR"/>
</dbReference>
<evidence type="ECO:0000256" key="4">
    <source>
        <dbReference type="PROSITE-ProRule" id="PRU00335"/>
    </source>
</evidence>
<evidence type="ECO:0000256" key="3">
    <source>
        <dbReference type="ARBA" id="ARBA00023163"/>
    </source>
</evidence>
<feature type="domain" description="HTH tetR-type" evidence="5">
    <location>
        <begin position="4"/>
        <end position="63"/>
    </location>
</feature>
<protein>
    <submittedName>
        <fullName evidence="6">TetR/AcrR family transcriptional regulator</fullName>
    </submittedName>
</protein>
<dbReference type="PANTHER" id="PTHR30055:SF234">
    <property type="entry name" value="HTH-TYPE TRANSCRIPTIONAL REGULATOR BETI"/>
    <property type="match status" value="1"/>
</dbReference>
<keyword evidence="1" id="KW-0805">Transcription regulation</keyword>
<dbReference type="SUPFAM" id="SSF46689">
    <property type="entry name" value="Homeodomain-like"/>
    <property type="match status" value="1"/>
</dbReference>
<dbReference type="PRINTS" id="PR00455">
    <property type="entry name" value="HTHTETR"/>
</dbReference>
<dbReference type="GO" id="GO:0000976">
    <property type="term" value="F:transcription cis-regulatory region binding"/>
    <property type="evidence" value="ECO:0007669"/>
    <property type="project" value="TreeGrafter"/>
</dbReference>
<comment type="caution">
    <text evidence="6">The sequence shown here is derived from an EMBL/GenBank/DDBJ whole genome shotgun (WGS) entry which is preliminary data.</text>
</comment>
<keyword evidence="2 4" id="KW-0238">DNA-binding</keyword>
<evidence type="ECO:0000313" key="6">
    <source>
        <dbReference type="EMBL" id="NEL53162.1"/>
    </source>
</evidence>
<feature type="DNA-binding region" description="H-T-H motif" evidence="4">
    <location>
        <begin position="26"/>
        <end position="45"/>
    </location>
</feature>
<proteinExistence type="predicted"/>
<dbReference type="AlphaFoldDB" id="A0A7K3W9M4"/>
<accession>A0A7K3W9M4</accession>
<dbReference type="Proteomes" id="UP000470470">
    <property type="component" value="Unassembled WGS sequence"/>
</dbReference>
<sequence length="202" mass="21975">MPPDERREALVCAALPLVLEHGPAVTTRQIAEAAAVAEGTIFRVFEDKDALVRVVAERVLDPAPLLRELAAIDRTLDLRDRVTAVVQALQRRLSGIFPLVDALGLSAPRAADDRGPRPVDEQFLVAVVDVIGADLHRLRVHPMEFAATLRLLTFSATHPRINGGAPLSADQIVAVLLDGMLADRCTHDPETHHPEKRGPRPC</sequence>
<organism evidence="6 7">
    <name type="scientific">Goekera deserti</name>
    <dbReference type="NCBI Taxonomy" id="2497753"/>
    <lineage>
        <taxon>Bacteria</taxon>
        <taxon>Bacillati</taxon>
        <taxon>Actinomycetota</taxon>
        <taxon>Actinomycetes</taxon>
        <taxon>Geodermatophilales</taxon>
        <taxon>Geodermatophilaceae</taxon>
        <taxon>Goekera</taxon>
    </lineage>
</organism>
<evidence type="ECO:0000256" key="1">
    <source>
        <dbReference type="ARBA" id="ARBA00023015"/>
    </source>
</evidence>
<dbReference type="PROSITE" id="PS50977">
    <property type="entry name" value="HTH_TETR_2"/>
    <property type="match status" value="1"/>
</dbReference>